<dbReference type="PROSITE" id="PS50893">
    <property type="entry name" value="ABC_TRANSPORTER_2"/>
    <property type="match status" value="1"/>
</dbReference>
<dbReference type="PROSITE" id="PS00211">
    <property type="entry name" value="ABC_TRANSPORTER_1"/>
    <property type="match status" value="1"/>
</dbReference>
<dbReference type="SUPFAM" id="SSF52540">
    <property type="entry name" value="P-loop containing nucleoside triphosphate hydrolases"/>
    <property type="match status" value="1"/>
</dbReference>
<dbReference type="PANTHER" id="PTHR42781">
    <property type="entry name" value="SPERMIDINE/PUTRESCINE IMPORT ATP-BINDING PROTEIN POTA"/>
    <property type="match status" value="1"/>
</dbReference>
<evidence type="ECO:0000256" key="1">
    <source>
        <dbReference type="ARBA" id="ARBA00022448"/>
    </source>
</evidence>
<dbReference type="SUPFAM" id="SSF50331">
    <property type="entry name" value="MOP-like"/>
    <property type="match status" value="1"/>
</dbReference>
<dbReference type="InterPro" id="IPR003593">
    <property type="entry name" value="AAA+_ATPase"/>
</dbReference>
<accession>A0ABQ1UIW3</accession>
<comment type="caution">
    <text evidence="5">The sequence shown here is derived from an EMBL/GenBank/DDBJ whole genome shotgun (WGS) entry which is preliminary data.</text>
</comment>
<sequence>MSYLKVSEVSKRYDSGSLALEDFSLQVQRGGVVSMVGESGSGKSSLLRIIAGLEVQSEGVVHLGDQKILNPAQKLVPGYDEIQLIHQEYKLYPNSTVEENIARPLLLYDKEYQKERTEEILDLLSLQEFRDKKPRQLSGGQQQKVAIGRALSIEPEVLLLDEPFSSLDVIQKRELIEELKGIFETLEVTVIFVTHDVDDALLMSEELLIIQKGKLVQQGNVRGIFWHPANEYVARLFGYLNPVPGPEGAYVRPSEVKVTGENGLKAKVVSQQFLLHYNLLTVKLADTDVVWKVDDPNRVFEVGDDVCLTYENESLIRFTAS</sequence>
<dbReference type="Gene3D" id="3.40.50.300">
    <property type="entry name" value="P-loop containing nucleotide triphosphate hydrolases"/>
    <property type="match status" value="1"/>
</dbReference>
<gene>
    <name evidence="5" type="ORF">GCM10011339_02960</name>
</gene>
<dbReference type="Proteomes" id="UP000647339">
    <property type="component" value="Unassembled WGS sequence"/>
</dbReference>
<dbReference type="RefSeq" id="WP_137402470.1">
    <property type="nucleotide sequence ID" value="NZ_BMIU01000001.1"/>
</dbReference>
<dbReference type="Pfam" id="PF00005">
    <property type="entry name" value="ABC_tran"/>
    <property type="match status" value="1"/>
</dbReference>
<evidence type="ECO:0000256" key="2">
    <source>
        <dbReference type="ARBA" id="ARBA00022741"/>
    </source>
</evidence>
<evidence type="ECO:0000313" key="6">
    <source>
        <dbReference type="Proteomes" id="UP000647339"/>
    </source>
</evidence>
<name>A0ABQ1UIW3_9BACT</name>
<dbReference type="GO" id="GO:0005524">
    <property type="term" value="F:ATP binding"/>
    <property type="evidence" value="ECO:0007669"/>
    <property type="project" value="UniProtKB-KW"/>
</dbReference>
<evidence type="ECO:0000259" key="4">
    <source>
        <dbReference type="PROSITE" id="PS50893"/>
    </source>
</evidence>
<protein>
    <submittedName>
        <fullName evidence="5">ABC transporter ATP-binding protein</fullName>
    </submittedName>
</protein>
<dbReference type="InterPro" id="IPR003439">
    <property type="entry name" value="ABC_transporter-like_ATP-bd"/>
</dbReference>
<evidence type="ECO:0000313" key="5">
    <source>
        <dbReference type="EMBL" id="GGF18424.1"/>
    </source>
</evidence>
<evidence type="ECO:0000256" key="3">
    <source>
        <dbReference type="ARBA" id="ARBA00022840"/>
    </source>
</evidence>
<dbReference type="EMBL" id="BMIU01000001">
    <property type="protein sequence ID" value="GGF18424.1"/>
    <property type="molecule type" value="Genomic_DNA"/>
</dbReference>
<proteinExistence type="predicted"/>
<dbReference type="InterPro" id="IPR050093">
    <property type="entry name" value="ABC_SmlMolc_Importer"/>
</dbReference>
<dbReference type="InterPro" id="IPR017871">
    <property type="entry name" value="ABC_transporter-like_CS"/>
</dbReference>
<keyword evidence="1" id="KW-0813">Transport</keyword>
<organism evidence="5 6">
    <name type="scientific">Echinicola rosea</name>
    <dbReference type="NCBI Taxonomy" id="1807691"/>
    <lineage>
        <taxon>Bacteria</taxon>
        <taxon>Pseudomonadati</taxon>
        <taxon>Bacteroidota</taxon>
        <taxon>Cytophagia</taxon>
        <taxon>Cytophagales</taxon>
        <taxon>Cyclobacteriaceae</taxon>
        <taxon>Echinicola</taxon>
    </lineage>
</organism>
<keyword evidence="3 5" id="KW-0067">ATP-binding</keyword>
<dbReference type="InterPro" id="IPR027417">
    <property type="entry name" value="P-loop_NTPase"/>
</dbReference>
<keyword evidence="2" id="KW-0547">Nucleotide-binding</keyword>
<keyword evidence="6" id="KW-1185">Reference proteome</keyword>
<dbReference type="SMART" id="SM00382">
    <property type="entry name" value="AAA"/>
    <property type="match status" value="1"/>
</dbReference>
<dbReference type="InterPro" id="IPR008995">
    <property type="entry name" value="Mo/tungstate-bd_C_term_dom"/>
</dbReference>
<dbReference type="InterPro" id="IPR013611">
    <property type="entry name" value="Transp-assoc_OB_typ2"/>
</dbReference>
<dbReference type="PANTHER" id="PTHR42781:SF4">
    <property type="entry name" value="SPERMIDINE_PUTRESCINE IMPORT ATP-BINDING PROTEIN POTA"/>
    <property type="match status" value="1"/>
</dbReference>
<reference evidence="6" key="1">
    <citation type="journal article" date="2019" name="Int. J. Syst. Evol. Microbiol.">
        <title>The Global Catalogue of Microorganisms (GCM) 10K type strain sequencing project: providing services to taxonomists for standard genome sequencing and annotation.</title>
        <authorList>
            <consortium name="The Broad Institute Genomics Platform"/>
            <consortium name="The Broad Institute Genome Sequencing Center for Infectious Disease"/>
            <person name="Wu L."/>
            <person name="Ma J."/>
        </authorList>
    </citation>
    <scope>NUCLEOTIDE SEQUENCE [LARGE SCALE GENOMIC DNA]</scope>
    <source>
        <strain evidence="6">CGMCC 1.15407</strain>
    </source>
</reference>
<dbReference type="Pfam" id="PF08402">
    <property type="entry name" value="TOBE_2"/>
    <property type="match status" value="1"/>
</dbReference>
<feature type="domain" description="ABC transporter" evidence="4">
    <location>
        <begin position="4"/>
        <end position="237"/>
    </location>
</feature>